<sequence>MPRAKWEQLPDDPEKQLAHIEKILRQSSSKKVEPVLESYLPRRKLHFRSTTWWEEVDLLSILFTLAVAIQTRGEQLGRCANCIYLRAFCSHGEQARQLSQKANHHPATVLPQEKSIKVSTRQLKRKREDKDSKEEIEDSAIKGILQTSSGINRNSLDQYLVLGNLTLPRPPPELKERAEQLEQDLKDLDNRNMDELPNRPITDLNVSFRNFQTQEQAVWKSTLQKDVSPALLVRPSGSLDSLLANRLNQPSFTTDHTENGETADYSNGCMAMTVSQTQKAKVEIIWGRKVQQRLIQTNDFEVLPLWGEFEGVILMLANERNCRNSDAQFRFRRVILLSCHPQNMFYQRKNSEVAIRQDKVMMAAARMVRNCVPLVQDYYSEKKWYSCVPARFKTDELRLLARGLETKQQAPPLTILSRDENTSSQSELTSPWDIFFSKYPHSNNTLRKLIPPALDALKNCDHSDSWRLPPDLPDPVLEWFEGQKYILFSNVSISSFSDVSHELSRILPGLEPNKPKLLHDLFKEILIYQQKSLKNVKERHQDLWHSKFDGREIVLECKHCKFPPRPEINSRWAVSRPGCYILRRLRCQGPECRGQNRHVRPADTDLSYTWTNPISLNFSSQPITYFDVGIYTRQQSIAIDNVPTAMKCWCIRCKEQTELPDGSNTYTDRQPRWTTSTPSFYVARDKECASC</sequence>
<accession>A0A0C3H0F3</accession>
<organism evidence="1 2">
    <name type="scientific">Oidiodendron maius (strain Zn)</name>
    <dbReference type="NCBI Taxonomy" id="913774"/>
    <lineage>
        <taxon>Eukaryota</taxon>
        <taxon>Fungi</taxon>
        <taxon>Dikarya</taxon>
        <taxon>Ascomycota</taxon>
        <taxon>Pezizomycotina</taxon>
        <taxon>Leotiomycetes</taxon>
        <taxon>Leotiomycetes incertae sedis</taxon>
        <taxon>Myxotrichaceae</taxon>
        <taxon>Oidiodendron</taxon>
    </lineage>
</organism>
<dbReference type="InParanoid" id="A0A0C3H0F3"/>
<evidence type="ECO:0000313" key="1">
    <source>
        <dbReference type="EMBL" id="KIN01661.1"/>
    </source>
</evidence>
<dbReference type="HOGENOM" id="CLU_024885_0_0_1"/>
<dbReference type="EMBL" id="KN832875">
    <property type="protein sequence ID" value="KIN01661.1"/>
    <property type="molecule type" value="Genomic_DNA"/>
</dbReference>
<dbReference type="STRING" id="913774.A0A0C3H0F3"/>
<dbReference type="OrthoDB" id="4227515at2759"/>
<proteinExistence type="predicted"/>
<dbReference type="AlphaFoldDB" id="A0A0C3H0F3"/>
<evidence type="ECO:0000313" key="2">
    <source>
        <dbReference type="Proteomes" id="UP000054321"/>
    </source>
</evidence>
<reference evidence="2" key="2">
    <citation type="submission" date="2015-01" db="EMBL/GenBank/DDBJ databases">
        <title>Evolutionary Origins and Diversification of the Mycorrhizal Mutualists.</title>
        <authorList>
            <consortium name="DOE Joint Genome Institute"/>
            <consortium name="Mycorrhizal Genomics Consortium"/>
            <person name="Kohler A."/>
            <person name="Kuo A."/>
            <person name="Nagy L.G."/>
            <person name="Floudas D."/>
            <person name="Copeland A."/>
            <person name="Barry K.W."/>
            <person name="Cichocki N."/>
            <person name="Veneault-Fourrey C."/>
            <person name="LaButti K."/>
            <person name="Lindquist E.A."/>
            <person name="Lipzen A."/>
            <person name="Lundell T."/>
            <person name="Morin E."/>
            <person name="Murat C."/>
            <person name="Riley R."/>
            <person name="Ohm R."/>
            <person name="Sun H."/>
            <person name="Tunlid A."/>
            <person name="Henrissat B."/>
            <person name="Grigoriev I.V."/>
            <person name="Hibbett D.S."/>
            <person name="Martin F."/>
        </authorList>
    </citation>
    <scope>NUCLEOTIDE SEQUENCE [LARGE SCALE GENOMIC DNA]</scope>
    <source>
        <strain evidence="2">Zn</strain>
    </source>
</reference>
<keyword evidence="2" id="KW-1185">Reference proteome</keyword>
<protein>
    <submittedName>
        <fullName evidence="1">Uncharacterized protein</fullName>
    </submittedName>
</protein>
<name>A0A0C3H0F3_OIDMZ</name>
<gene>
    <name evidence="1" type="ORF">OIDMADRAFT_144335</name>
</gene>
<dbReference type="Proteomes" id="UP000054321">
    <property type="component" value="Unassembled WGS sequence"/>
</dbReference>
<reference evidence="1 2" key="1">
    <citation type="submission" date="2014-04" db="EMBL/GenBank/DDBJ databases">
        <authorList>
            <consortium name="DOE Joint Genome Institute"/>
            <person name="Kuo A."/>
            <person name="Martino E."/>
            <person name="Perotto S."/>
            <person name="Kohler A."/>
            <person name="Nagy L.G."/>
            <person name="Floudas D."/>
            <person name="Copeland A."/>
            <person name="Barry K.W."/>
            <person name="Cichocki N."/>
            <person name="Veneault-Fourrey C."/>
            <person name="LaButti K."/>
            <person name="Lindquist E.A."/>
            <person name="Lipzen A."/>
            <person name="Lundell T."/>
            <person name="Morin E."/>
            <person name="Murat C."/>
            <person name="Sun H."/>
            <person name="Tunlid A."/>
            <person name="Henrissat B."/>
            <person name="Grigoriev I.V."/>
            <person name="Hibbett D.S."/>
            <person name="Martin F."/>
            <person name="Nordberg H.P."/>
            <person name="Cantor M.N."/>
            <person name="Hua S.X."/>
        </authorList>
    </citation>
    <scope>NUCLEOTIDE SEQUENCE [LARGE SCALE GENOMIC DNA]</scope>
    <source>
        <strain evidence="1 2">Zn</strain>
    </source>
</reference>